<dbReference type="GO" id="GO:0005886">
    <property type="term" value="C:plasma membrane"/>
    <property type="evidence" value="ECO:0007669"/>
    <property type="project" value="TreeGrafter"/>
</dbReference>
<evidence type="ECO:0000313" key="4">
    <source>
        <dbReference type="EMBL" id="RTE09225.1"/>
    </source>
</evidence>
<reference evidence="4 5" key="1">
    <citation type="submission" date="2018-12" db="EMBL/GenBank/DDBJ databases">
        <title>Bacillus ochoae sp. nov., Paenibacillus whitsoniae sp. nov., Paenibacillus spiritus sp. nov. Isolated from the Mars Exploration Rover during spacecraft assembly.</title>
        <authorList>
            <person name="Seuylemezian A."/>
            <person name="Vaishampayan P."/>
        </authorList>
    </citation>
    <scope>NUCLEOTIDE SEQUENCE [LARGE SCALE GENOMIC DNA]</scope>
    <source>
        <strain evidence="4 5">MER 54</strain>
    </source>
</reference>
<comment type="caution">
    <text evidence="4">The sequence shown here is derived from an EMBL/GenBank/DDBJ whole genome shotgun (WGS) entry which is preliminary data.</text>
</comment>
<dbReference type="InterPro" id="IPR051311">
    <property type="entry name" value="DedA_domain"/>
</dbReference>
<dbReference type="Pfam" id="PF09335">
    <property type="entry name" value="VTT_dom"/>
    <property type="match status" value="1"/>
</dbReference>
<name>A0A430JDZ5_9BACL</name>
<feature type="transmembrane region" description="Helical" evidence="2">
    <location>
        <begin position="51"/>
        <end position="72"/>
    </location>
</feature>
<evidence type="ECO:0000259" key="3">
    <source>
        <dbReference type="Pfam" id="PF09335"/>
    </source>
</evidence>
<evidence type="ECO:0000256" key="2">
    <source>
        <dbReference type="SAM" id="Phobius"/>
    </source>
</evidence>
<evidence type="ECO:0000256" key="1">
    <source>
        <dbReference type="ARBA" id="ARBA00010792"/>
    </source>
</evidence>
<proteinExistence type="inferred from homology"/>
<dbReference type="OrthoDB" id="9782291at2"/>
<sequence>MHHLHFITMLTHYGYAGMFLLLFLGIVGLPFPIEMILLGAGYIVTKGHMQFAALIGIAWLGASAGMMFNYMLGRKIGIRRISRITKWIGLTERKLEGWAARFTKHGSFILLIGFYITGFRHAAPFIAGATRMRPIKFMTISTIGALSWILILVFLGQKLGIVWDLLAHHLDHPRMVVATAAGVLLSLAVVKLLVRQRRLFA</sequence>
<dbReference type="AlphaFoldDB" id="A0A430JDZ5"/>
<accession>A0A430JDZ5</accession>
<keyword evidence="2" id="KW-0812">Transmembrane</keyword>
<keyword evidence="5" id="KW-1185">Reference proteome</keyword>
<feature type="domain" description="VTT" evidence="3">
    <location>
        <begin position="31"/>
        <end position="157"/>
    </location>
</feature>
<dbReference type="InterPro" id="IPR032816">
    <property type="entry name" value="VTT_dom"/>
</dbReference>
<gene>
    <name evidence="4" type="ORF">EJQ19_12640</name>
</gene>
<dbReference type="RefSeq" id="WP_126141589.1">
    <property type="nucleotide sequence ID" value="NZ_RXHU01000034.1"/>
</dbReference>
<feature type="transmembrane region" description="Helical" evidence="2">
    <location>
        <begin position="175"/>
        <end position="194"/>
    </location>
</feature>
<organism evidence="4 5">
    <name type="scientific">Paenibacillus whitsoniae</name>
    <dbReference type="NCBI Taxonomy" id="2496558"/>
    <lineage>
        <taxon>Bacteria</taxon>
        <taxon>Bacillati</taxon>
        <taxon>Bacillota</taxon>
        <taxon>Bacilli</taxon>
        <taxon>Bacillales</taxon>
        <taxon>Paenibacillaceae</taxon>
        <taxon>Paenibacillus</taxon>
    </lineage>
</organism>
<protein>
    <submittedName>
        <fullName evidence="4">DedA family protein</fullName>
    </submittedName>
</protein>
<dbReference type="EMBL" id="RXHU01000034">
    <property type="protein sequence ID" value="RTE09225.1"/>
    <property type="molecule type" value="Genomic_DNA"/>
</dbReference>
<feature type="transmembrane region" description="Helical" evidence="2">
    <location>
        <begin position="12"/>
        <end position="31"/>
    </location>
</feature>
<feature type="transmembrane region" description="Helical" evidence="2">
    <location>
        <begin position="137"/>
        <end position="155"/>
    </location>
</feature>
<evidence type="ECO:0000313" key="5">
    <source>
        <dbReference type="Proteomes" id="UP000276128"/>
    </source>
</evidence>
<keyword evidence="2" id="KW-1133">Transmembrane helix</keyword>
<dbReference type="PANTHER" id="PTHR42709:SF9">
    <property type="entry name" value="ALKALINE PHOSPHATASE LIKE PROTEIN"/>
    <property type="match status" value="1"/>
</dbReference>
<dbReference type="Proteomes" id="UP000276128">
    <property type="component" value="Unassembled WGS sequence"/>
</dbReference>
<keyword evidence="2" id="KW-0472">Membrane</keyword>
<comment type="similarity">
    <text evidence="1">Belongs to the DedA family.</text>
</comment>
<dbReference type="PANTHER" id="PTHR42709">
    <property type="entry name" value="ALKALINE PHOSPHATASE LIKE PROTEIN"/>
    <property type="match status" value="1"/>
</dbReference>